<dbReference type="RefSeq" id="WP_013605309.1">
    <property type="nucleotide sequence ID" value="NC_015151.1"/>
</dbReference>
<dbReference type="SUPFAM" id="SSF53271">
    <property type="entry name" value="PRTase-like"/>
    <property type="match status" value="1"/>
</dbReference>
<reference evidence="2 3" key="1">
    <citation type="journal article" date="2011" name="J. Bacteriol.">
        <title>Complete genome sequence of 'Vulcanisaeta moutnovskia' strain 768-28, a novel member of the hyperthermophilic crenarchaeal genus vulcanisaeta.</title>
        <authorList>
            <person name="Gumerov V.M."/>
            <person name="Mardanov A.V."/>
            <person name="Beletsky A.V."/>
            <person name="Prokofeva M.I."/>
            <person name="Bonch-Osmolovskaya E.A."/>
            <person name="Ravin N.V."/>
            <person name="Skryabin K.G."/>
        </authorList>
    </citation>
    <scope>NUCLEOTIDE SEQUENCE [LARGE SCALE GENOMIC DNA]</scope>
    <source>
        <strain evidence="2 3">768-28</strain>
    </source>
</reference>
<dbReference type="InterPro" id="IPR000836">
    <property type="entry name" value="PRTase_dom"/>
</dbReference>
<keyword evidence="2" id="KW-0328">Glycosyltransferase</keyword>
<dbReference type="PANTHER" id="PTHR43218:SF1">
    <property type="entry name" value="PHOSPHORIBOSYLTRANSFERASE"/>
    <property type="match status" value="1"/>
</dbReference>
<dbReference type="Proteomes" id="UP000007485">
    <property type="component" value="Chromosome"/>
</dbReference>
<dbReference type="KEGG" id="vmo:VMUT_1946"/>
<dbReference type="InterPro" id="IPR029057">
    <property type="entry name" value="PRTase-like"/>
</dbReference>
<keyword evidence="3" id="KW-1185">Reference proteome</keyword>
<keyword evidence="2" id="KW-0808">Transferase</keyword>
<dbReference type="STRING" id="985053.VMUT_1946"/>
<dbReference type="GeneID" id="10289598"/>
<accession>F0QVX3</accession>
<dbReference type="Gene3D" id="3.40.50.2020">
    <property type="match status" value="1"/>
</dbReference>
<dbReference type="PANTHER" id="PTHR43218">
    <property type="entry name" value="PHOSPHORIBOSYLTRANSFERASE-RELATED"/>
    <property type="match status" value="1"/>
</dbReference>
<dbReference type="AlphaFoldDB" id="F0QVX3"/>
<gene>
    <name evidence="2" type="ordered locus">VMUT_1946</name>
</gene>
<evidence type="ECO:0000313" key="3">
    <source>
        <dbReference type="Proteomes" id="UP000007485"/>
    </source>
</evidence>
<sequence>MLATYKRVIKYDGRMVHPIEIMGLKRELPVVYIGYVTINNERFGAYIASDADLVLGDTEFIGVISEELARLIGPFNPDVIVAPEAKSVALAYGVSKKLGINHFIIVRKDTKTYMSDYISVDVSSITTRKPQRLVLDSVSTMRLRGRRVCLLDDVISTGSTMRTLERLIKIVNANIICKAVIWVEGPWIDEHEFQYIGELPIFIE</sequence>
<dbReference type="eggNOG" id="arCOG00030">
    <property type="taxonomic scope" value="Archaea"/>
</dbReference>
<name>F0QVX3_VULM7</name>
<evidence type="ECO:0000259" key="1">
    <source>
        <dbReference type="Pfam" id="PF00156"/>
    </source>
</evidence>
<dbReference type="HOGENOM" id="CLU_073912_0_1_2"/>
<dbReference type="CDD" id="cd06223">
    <property type="entry name" value="PRTases_typeI"/>
    <property type="match status" value="1"/>
</dbReference>
<dbReference type="EMBL" id="CP002529">
    <property type="protein sequence ID" value="ADY02147.1"/>
    <property type="molecule type" value="Genomic_DNA"/>
</dbReference>
<dbReference type="NCBIfam" id="NF005592">
    <property type="entry name" value="PRK07322.1"/>
    <property type="match status" value="1"/>
</dbReference>
<proteinExistence type="predicted"/>
<dbReference type="OrthoDB" id="8323at2157"/>
<dbReference type="Pfam" id="PF00156">
    <property type="entry name" value="Pribosyltran"/>
    <property type="match status" value="1"/>
</dbReference>
<organism evidence="2 3">
    <name type="scientific">Vulcanisaeta moutnovskia (strain 768-28)</name>
    <dbReference type="NCBI Taxonomy" id="985053"/>
    <lineage>
        <taxon>Archaea</taxon>
        <taxon>Thermoproteota</taxon>
        <taxon>Thermoprotei</taxon>
        <taxon>Thermoproteales</taxon>
        <taxon>Thermoproteaceae</taxon>
        <taxon>Vulcanisaeta</taxon>
    </lineage>
</organism>
<evidence type="ECO:0000313" key="2">
    <source>
        <dbReference type="EMBL" id="ADY02147.1"/>
    </source>
</evidence>
<dbReference type="GO" id="GO:0016757">
    <property type="term" value="F:glycosyltransferase activity"/>
    <property type="evidence" value="ECO:0007669"/>
    <property type="project" value="UniProtKB-KW"/>
</dbReference>
<feature type="domain" description="Phosphoribosyltransferase" evidence="1">
    <location>
        <begin position="71"/>
        <end position="182"/>
    </location>
</feature>
<protein>
    <submittedName>
        <fullName evidence="2">Phosphoribosyltransferase</fullName>
    </submittedName>
</protein>